<sequence>MPLCRPAQLRVALGARRPYVTGNSASSVDSPEPLRACGVPDTATEAGPKEPSEILFPLMWVGAGGGLIMVSALYFLAPWSTSTSGSAIGQKMRDGRKAVERREGDLEMEETSMQRNEEVKYAAQLAKRGGSKK</sequence>
<feature type="compositionally biased region" description="Basic and acidic residues" evidence="1">
    <location>
        <begin position="91"/>
        <end position="105"/>
    </location>
</feature>
<evidence type="ECO:0000313" key="4">
    <source>
        <dbReference type="Proteomes" id="UP001175353"/>
    </source>
</evidence>
<protein>
    <submittedName>
        <fullName evidence="3">Uncharacterized protein</fullName>
    </submittedName>
</protein>
<organism evidence="3 4">
    <name type="scientific">Friedmanniomyces endolithicus</name>
    <dbReference type="NCBI Taxonomy" id="329885"/>
    <lineage>
        <taxon>Eukaryota</taxon>
        <taxon>Fungi</taxon>
        <taxon>Dikarya</taxon>
        <taxon>Ascomycota</taxon>
        <taxon>Pezizomycotina</taxon>
        <taxon>Dothideomycetes</taxon>
        <taxon>Dothideomycetidae</taxon>
        <taxon>Mycosphaerellales</taxon>
        <taxon>Teratosphaeriaceae</taxon>
        <taxon>Friedmanniomyces</taxon>
    </lineage>
</organism>
<gene>
    <name evidence="3" type="ORF">LTR91_024773</name>
</gene>
<comment type="caution">
    <text evidence="3">The sequence shown here is derived from an EMBL/GenBank/DDBJ whole genome shotgun (WGS) entry which is preliminary data.</text>
</comment>
<evidence type="ECO:0000256" key="2">
    <source>
        <dbReference type="SAM" id="Phobius"/>
    </source>
</evidence>
<name>A0AAN6H6F3_9PEZI</name>
<feature type="transmembrane region" description="Helical" evidence="2">
    <location>
        <begin position="54"/>
        <end position="76"/>
    </location>
</feature>
<evidence type="ECO:0000256" key="1">
    <source>
        <dbReference type="SAM" id="MobiDB-lite"/>
    </source>
</evidence>
<proteinExistence type="predicted"/>
<accession>A0AAN6H6F3</accession>
<dbReference type="EMBL" id="JAUJLE010000662">
    <property type="protein sequence ID" value="KAK0951810.1"/>
    <property type="molecule type" value="Genomic_DNA"/>
</dbReference>
<reference evidence="3" key="1">
    <citation type="submission" date="2023-06" db="EMBL/GenBank/DDBJ databases">
        <title>Black Yeasts Isolated from many extreme environments.</title>
        <authorList>
            <person name="Coleine C."/>
            <person name="Stajich J.E."/>
            <person name="Selbmann L."/>
        </authorList>
    </citation>
    <scope>NUCLEOTIDE SEQUENCE</scope>
    <source>
        <strain evidence="3">CCFEE 5200</strain>
    </source>
</reference>
<dbReference type="AlphaFoldDB" id="A0AAN6H6F3"/>
<feature type="region of interest" description="Disordered" evidence="1">
    <location>
        <begin position="82"/>
        <end position="113"/>
    </location>
</feature>
<keyword evidence="4" id="KW-1185">Reference proteome</keyword>
<dbReference type="Proteomes" id="UP001175353">
    <property type="component" value="Unassembled WGS sequence"/>
</dbReference>
<keyword evidence="2" id="KW-0812">Transmembrane</keyword>
<keyword evidence="2" id="KW-1133">Transmembrane helix</keyword>
<keyword evidence="2" id="KW-0472">Membrane</keyword>
<evidence type="ECO:0000313" key="3">
    <source>
        <dbReference type="EMBL" id="KAK0951810.1"/>
    </source>
</evidence>
<feature type="region of interest" description="Disordered" evidence="1">
    <location>
        <begin position="21"/>
        <end position="48"/>
    </location>
</feature>